<name>A0A285U344_9HYPH</name>
<dbReference type="Proteomes" id="UP000219167">
    <property type="component" value="Unassembled WGS sequence"/>
</dbReference>
<evidence type="ECO:0000259" key="5">
    <source>
        <dbReference type="Pfam" id="PF08242"/>
    </source>
</evidence>
<dbReference type="GO" id="GO:0002098">
    <property type="term" value="P:tRNA wobble uridine modification"/>
    <property type="evidence" value="ECO:0007669"/>
    <property type="project" value="InterPro"/>
</dbReference>
<dbReference type="EC" id="2.1.3.-" evidence="3"/>
<comment type="caution">
    <text evidence="3">Lacks conserved residue(s) required for the propagation of feature annotation.</text>
</comment>
<dbReference type="NCBIfam" id="TIGR00740">
    <property type="entry name" value="carboxy-S-adenosyl-L-methionine synthase CmoA"/>
    <property type="match status" value="1"/>
</dbReference>
<dbReference type="Gene3D" id="3.40.50.150">
    <property type="entry name" value="Vaccinia Virus protein VP39"/>
    <property type="match status" value="1"/>
</dbReference>
<accession>A0A285U344</accession>
<dbReference type="PANTHER" id="PTHR43861">
    <property type="entry name" value="TRANS-ACONITATE 2-METHYLTRANSFERASE-RELATED"/>
    <property type="match status" value="1"/>
</dbReference>
<evidence type="ECO:0000256" key="4">
    <source>
        <dbReference type="PIRSR" id="PIRSR006325-1"/>
    </source>
</evidence>
<comment type="function">
    <text evidence="3">Catalyzes the conversion of S-adenosyl-L-methionine (SAM) to carboxy-S-adenosyl-L-methionine (Cx-SAM).</text>
</comment>
<reference evidence="6 7" key="1">
    <citation type="submission" date="2017-08" db="EMBL/GenBank/DDBJ databases">
        <authorList>
            <person name="de Groot N.N."/>
        </authorList>
    </citation>
    <scope>NUCLEOTIDE SEQUENCE [LARGE SCALE GENOMIC DNA]</scope>
    <source>
        <strain evidence="6 7">JC85</strain>
    </source>
</reference>
<dbReference type="GO" id="GO:0016743">
    <property type="term" value="F:carboxyl- or carbamoyltransferase activity"/>
    <property type="evidence" value="ECO:0007669"/>
    <property type="project" value="UniProtKB-UniRule"/>
</dbReference>
<dbReference type="EMBL" id="OBQD01000002">
    <property type="protein sequence ID" value="SOC36143.1"/>
    <property type="molecule type" value="Genomic_DNA"/>
</dbReference>
<keyword evidence="2 3" id="KW-0949">S-adenosyl-L-methionine</keyword>
<keyword evidence="7" id="KW-1185">Reference proteome</keyword>
<dbReference type="CDD" id="cd02440">
    <property type="entry name" value="AdoMet_MTases"/>
    <property type="match status" value="1"/>
</dbReference>
<proteinExistence type="inferred from homology"/>
<dbReference type="InterPro" id="IPR005271">
    <property type="entry name" value="CmoA"/>
</dbReference>
<dbReference type="OrthoDB" id="9779941at2"/>
<feature type="binding site" evidence="3 4">
    <location>
        <begin position="127"/>
        <end position="128"/>
    </location>
    <ligand>
        <name>S-adenosyl-L-methionine</name>
        <dbReference type="ChEBI" id="CHEBI:59789"/>
    </ligand>
</feature>
<evidence type="ECO:0000313" key="7">
    <source>
        <dbReference type="Proteomes" id="UP000219167"/>
    </source>
</evidence>
<sequence length="253" mass="28949">MADTATPLPLRNDRRDDVFARDDRPIGDFTFDATVANVFDDMVSRSVPYYEEIQRMVCELAADFAQPGTTLCDIGCSTGTTLLALDNLVDPNVRFVGIDSAPDMLERASQKIRAARTNRPIELKALDIHQGLAIANASVVTMLLTLQFIRPLHRERTMKAIHAGLNERGCLLLVEKLTSEDSTFNRLFIQHYYDFKRRNGYSEIEIAQKREALENVLIPYRLEENLQLLKEVGFRRVEIFFRWYNFCGLIAVK</sequence>
<dbReference type="PIRSF" id="PIRSF006325">
    <property type="entry name" value="MeTrfase_bac"/>
    <property type="match status" value="1"/>
</dbReference>
<comment type="catalytic activity">
    <reaction evidence="3">
        <text>prephenate + S-adenosyl-L-methionine = carboxy-S-adenosyl-L-methionine + 3-phenylpyruvate + H2O</text>
        <dbReference type="Rhea" id="RHEA:51692"/>
        <dbReference type="ChEBI" id="CHEBI:15377"/>
        <dbReference type="ChEBI" id="CHEBI:18005"/>
        <dbReference type="ChEBI" id="CHEBI:29934"/>
        <dbReference type="ChEBI" id="CHEBI:59789"/>
        <dbReference type="ChEBI" id="CHEBI:134278"/>
    </reaction>
</comment>
<dbReference type="Pfam" id="PF08242">
    <property type="entry name" value="Methyltransf_12"/>
    <property type="match status" value="1"/>
</dbReference>
<keyword evidence="1 3" id="KW-0808">Transferase</keyword>
<feature type="binding site" evidence="3 4">
    <location>
        <begin position="75"/>
        <end position="77"/>
    </location>
    <ligand>
        <name>S-adenosyl-L-methionine</name>
        <dbReference type="ChEBI" id="CHEBI:59789"/>
    </ligand>
</feature>
<dbReference type="AlphaFoldDB" id="A0A285U344"/>
<comment type="similarity">
    <text evidence="3">Belongs to the class I-like SAM-binding methyltransferase superfamily. Cx-SAM synthase family.</text>
</comment>
<feature type="binding site" evidence="3 4">
    <location>
        <position position="50"/>
    </location>
    <ligand>
        <name>S-adenosyl-L-methionine</name>
        <dbReference type="ChEBI" id="CHEBI:59789"/>
    </ligand>
</feature>
<dbReference type="RefSeq" id="WP_097136587.1">
    <property type="nucleotide sequence ID" value="NZ_OBQD01000002.1"/>
</dbReference>
<dbReference type="GO" id="GO:0032259">
    <property type="term" value="P:methylation"/>
    <property type="evidence" value="ECO:0007669"/>
    <property type="project" value="UniProtKB-KW"/>
</dbReference>
<protein>
    <recommendedName>
        <fullName evidence="3">Carboxy-S-adenosyl-L-methionine synthase</fullName>
        <shortName evidence="3">Cx-SAM synthase</shortName>
        <ecNumber evidence="3">2.1.3.-</ecNumber>
    </recommendedName>
</protein>
<dbReference type="InterPro" id="IPR013217">
    <property type="entry name" value="Methyltransf_12"/>
</dbReference>
<dbReference type="HAMAP" id="MF_01589">
    <property type="entry name" value="Cx_SAM_synthase"/>
    <property type="match status" value="1"/>
</dbReference>
<dbReference type="InterPro" id="IPR029063">
    <property type="entry name" value="SAM-dependent_MTases_sf"/>
</dbReference>
<evidence type="ECO:0000256" key="3">
    <source>
        <dbReference type="HAMAP-Rule" id="MF_01589"/>
    </source>
</evidence>
<organism evidence="6 7">
    <name type="scientific">Rhizobium subbaraonis</name>
    <dbReference type="NCBI Taxonomy" id="908946"/>
    <lineage>
        <taxon>Bacteria</taxon>
        <taxon>Pseudomonadati</taxon>
        <taxon>Pseudomonadota</taxon>
        <taxon>Alphaproteobacteria</taxon>
        <taxon>Hyphomicrobiales</taxon>
        <taxon>Rhizobiaceae</taxon>
        <taxon>Rhizobium/Agrobacterium group</taxon>
        <taxon>Rhizobium</taxon>
    </lineage>
</organism>
<feature type="binding site" evidence="3">
    <location>
        <position position="210"/>
    </location>
    <ligand>
        <name>S-adenosyl-L-methionine</name>
        <dbReference type="ChEBI" id="CHEBI:59789"/>
    </ligand>
</feature>
<dbReference type="GO" id="GO:1904047">
    <property type="term" value="F:S-adenosyl-L-methionine binding"/>
    <property type="evidence" value="ECO:0007669"/>
    <property type="project" value="UniProtKB-UniRule"/>
</dbReference>
<dbReference type="SUPFAM" id="SSF53335">
    <property type="entry name" value="S-adenosyl-L-methionine-dependent methyltransferases"/>
    <property type="match status" value="1"/>
</dbReference>
<feature type="domain" description="Methyltransferase type 12" evidence="5">
    <location>
        <begin position="73"/>
        <end position="171"/>
    </location>
</feature>
<evidence type="ECO:0000256" key="1">
    <source>
        <dbReference type="ARBA" id="ARBA00022679"/>
    </source>
</evidence>
<evidence type="ECO:0000256" key="2">
    <source>
        <dbReference type="ARBA" id="ARBA00022691"/>
    </source>
</evidence>
<dbReference type="GO" id="GO:0008168">
    <property type="term" value="F:methyltransferase activity"/>
    <property type="evidence" value="ECO:0007669"/>
    <property type="project" value="UniProtKB-KW"/>
</dbReference>
<gene>
    <name evidence="3" type="primary">cmoA</name>
    <name evidence="6" type="ORF">SAMN05892877_102360</name>
</gene>
<keyword evidence="6" id="KW-0489">Methyltransferase</keyword>
<evidence type="ECO:0000313" key="6">
    <source>
        <dbReference type="EMBL" id="SOC36143.1"/>
    </source>
</evidence>
<dbReference type="PANTHER" id="PTHR43861:SF2">
    <property type="entry name" value="CARBOXY-S-ADENOSYL-L-METHIONINE SYNTHASE"/>
    <property type="match status" value="1"/>
</dbReference>
<comment type="subunit">
    <text evidence="3">Homodimer.</text>
</comment>